<dbReference type="Proteomes" id="UP000248817">
    <property type="component" value="Unassembled WGS sequence"/>
</dbReference>
<keyword evidence="2" id="KW-0808">Transferase</keyword>
<reference evidence="2 3" key="1">
    <citation type="submission" date="2018-02" db="EMBL/GenBank/DDBJ databases">
        <title>The genomes of Aspergillus section Nigri reveals drivers in fungal speciation.</title>
        <authorList>
            <consortium name="DOE Joint Genome Institute"/>
            <person name="Vesth T.C."/>
            <person name="Nybo J."/>
            <person name="Theobald S."/>
            <person name="Brandl J."/>
            <person name="Frisvad J.C."/>
            <person name="Nielsen K.F."/>
            <person name="Lyhne E.K."/>
            <person name="Kogle M.E."/>
            <person name="Kuo A."/>
            <person name="Riley R."/>
            <person name="Clum A."/>
            <person name="Nolan M."/>
            <person name="Lipzen A."/>
            <person name="Salamov A."/>
            <person name="Henrissat B."/>
            <person name="Wiebenga A."/>
            <person name="De vries R.P."/>
            <person name="Grigoriev I.V."/>
            <person name="Mortensen U.H."/>
            <person name="Andersen M.R."/>
            <person name="Baker S.E."/>
        </authorList>
    </citation>
    <scope>NUCLEOTIDE SEQUENCE [LARGE SCALE GENOMIC DNA]</scope>
    <source>
        <strain evidence="2 3">CBS 114.80</strain>
    </source>
</reference>
<dbReference type="Gene3D" id="3.90.550.10">
    <property type="entry name" value="Spore Coat Polysaccharide Biosynthesis Protein SpsA, Chain A"/>
    <property type="match status" value="1"/>
</dbReference>
<keyword evidence="3" id="KW-1185">Reference proteome</keyword>
<dbReference type="InterPro" id="IPR029044">
    <property type="entry name" value="Nucleotide-diphossugar_trans"/>
</dbReference>
<dbReference type="InterPro" id="IPR050587">
    <property type="entry name" value="GNT1/Glycosyltrans_8"/>
</dbReference>
<feature type="signal peptide" evidence="1">
    <location>
        <begin position="1"/>
        <end position="29"/>
    </location>
</feature>
<name>A0A2V5I0I7_9EURO</name>
<sequence>MLISSRFLCLLFCAILVVLLLWRLPISSSQAFCRSDSPLPVQSLSDIDWSRFAYVQYATNTAYLCNSVMMFERLHQLQSRPDRVLMYPSHLDPERDSIEGALLRKMQAQYRVRLVPIDVQSRSSSDVTWAESYTKLLAFNQTQYARVLSLDSDGTILQAMDELFLLPPAPVAMPRAYWLGFEHRLLTSAVMVIQPSASEFGDLWARIHGAGPSDYDMEILNDLYKDRAMVLPHRPYILLTGEFRAPRHTNYLGGAPHTRWNPDLVLSEAKFLHFSDWPVSKPWLKTPDPVLDQEQPACTNDTQTGRPDCRARELWLGFYRDFAQRRQRLCGLDVH</sequence>
<dbReference type="PANTHER" id="PTHR11183">
    <property type="entry name" value="GLYCOGENIN SUBFAMILY MEMBER"/>
    <property type="match status" value="1"/>
</dbReference>
<feature type="chain" id="PRO_5015995115" evidence="1">
    <location>
        <begin position="30"/>
        <end position="335"/>
    </location>
</feature>
<protein>
    <submittedName>
        <fullName evidence="2">Nucleotide-diphospho-sugar transferase</fullName>
    </submittedName>
</protein>
<evidence type="ECO:0000313" key="2">
    <source>
        <dbReference type="EMBL" id="PYI30239.1"/>
    </source>
</evidence>
<accession>A0A2V5I0I7</accession>
<proteinExistence type="predicted"/>
<dbReference type="AlphaFoldDB" id="A0A2V5I0I7"/>
<organism evidence="2 3">
    <name type="scientific">Aspergillus indologenus CBS 114.80</name>
    <dbReference type="NCBI Taxonomy" id="1450541"/>
    <lineage>
        <taxon>Eukaryota</taxon>
        <taxon>Fungi</taxon>
        <taxon>Dikarya</taxon>
        <taxon>Ascomycota</taxon>
        <taxon>Pezizomycotina</taxon>
        <taxon>Eurotiomycetes</taxon>
        <taxon>Eurotiomycetidae</taxon>
        <taxon>Eurotiales</taxon>
        <taxon>Aspergillaceae</taxon>
        <taxon>Aspergillus</taxon>
        <taxon>Aspergillus subgen. Circumdati</taxon>
    </lineage>
</organism>
<evidence type="ECO:0000256" key="1">
    <source>
        <dbReference type="SAM" id="SignalP"/>
    </source>
</evidence>
<evidence type="ECO:0000313" key="3">
    <source>
        <dbReference type="Proteomes" id="UP000248817"/>
    </source>
</evidence>
<dbReference type="SUPFAM" id="SSF53448">
    <property type="entry name" value="Nucleotide-diphospho-sugar transferases"/>
    <property type="match status" value="1"/>
</dbReference>
<keyword evidence="1" id="KW-0732">Signal</keyword>
<gene>
    <name evidence="2" type="ORF">BP00DRAFT_436994</name>
</gene>
<dbReference type="EMBL" id="KZ825518">
    <property type="protein sequence ID" value="PYI30239.1"/>
    <property type="molecule type" value="Genomic_DNA"/>
</dbReference>
<dbReference type="GO" id="GO:0016740">
    <property type="term" value="F:transferase activity"/>
    <property type="evidence" value="ECO:0007669"/>
    <property type="project" value="UniProtKB-KW"/>
</dbReference>